<sequence length="128" mass="14408">MKDNITTTVTVSGRSDTKQKAFAAALSSIQGTLLRESKKVFLRIEPVDIKVVKAEEKITMEKFLFFFLPRKKYLYSITLDVTVNMTTVDTDKIEFKSVNTLNHSKCSKTINSAYEGGNFANGTDQLQK</sequence>
<dbReference type="KEGG" id="hpar:AL518_07570"/>
<dbReference type="InterPro" id="IPR020037">
    <property type="entry name" value="DUF4312"/>
</dbReference>
<dbReference type="OrthoDB" id="6433960at2"/>
<dbReference type="Pfam" id="PF14189">
    <property type="entry name" value="DUF4312"/>
    <property type="match status" value="1"/>
</dbReference>
<comment type="caution">
    <text evidence="1">The sequence shown here is derived from an EMBL/GenBank/DDBJ whole genome shotgun (WGS) entry which is preliminary data.</text>
</comment>
<proteinExistence type="predicted"/>
<accession>A0A2A2MAT3</accession>
<protein>
    <submittedName>
        <fullName evidence="1">Cytoplasmic protein</fullName>
    </submittedName>
</protein>
<organism evidence="1 2">
    <name type="scientific">Hafnia paralvei</name>
    <dbReference type="NCBI Taxonomy" id="546367"/>
    <lineage>
        <taxon>Bacteria</taxon>
        <taxon>Pseudomonadati</taxon>
        <taxon>Pseudomonadota</taxon>
        <taxon>Gammaproteobacteria</taxon>
        <taxon>Enterobacterales</taxon>
        <taxon>Hafniaceae</taxon>
        <taxon>Hafnia</taxon>
    </lineage>
</organism>
<keyword evidence="2" id="KW-1185">Reference proteome</keyword>
<name>A0A2A2MAT3_9GAMM</name>
<dbReference type="AlphaFoldDB" id="A0A2A2MAT3"/>
<dbReference type="NCBIfam" id="TIGR03578">
    <property type="entry name" value="EF_0831"/>
    <property type="match status" value="1"/>
</dbReference>
<evidence type="ECO:0000313" key="2">
    <source>
        <dbReference type="Proteomes" id="UP000218796"/>
    </source>
</evidence>
<reference evidence="1 2" key="1">
    <citation type="submission" date="2017-08" db="EMBL/GenBank/DDBJ databases">
        <title>Draft Genome Sequence of Hafnia alvei CITHA-6 Isolated from Raw Bovine Milk.</title>
        <authorList>
            <person name="Culligan E.P."/>
            <person name="Mcsweeney A."/>
            <person name="O'Doherty C."/>
            <person name="Gleeson E."/>
            <person name="O'Riordan D."/>
            <person name="Sleator R.D."/>
        </authorList>
    </citation>
    <scope>NUCLEOTIDE SEQUENCE [LARGE SCALE GENOMIC DNA]</scope>
    <source>
        <strain evidence="1 2">CITHA-6</strain>
    </source>
</reference>
<dbReference type="EMBL" id="NQMS01000006">
    <property type="protein sequence ID" value="PAV95774.1"/>
    <property type="molecule type" value="Genomic_DNA"/>
</dbReference>
<gene>
    <name evidence="1" type="ORF">CJD50_15200</name>
</gene>
<dbReference type="Proteomes" id="UP000218796">
    <property type="component" value="Unassembled WGS sequence"/>
</dbReference>
<evidence type="ECO:0000313" key="1">
    <source>
        <dbReference type="EMBL" id="PAV95774.1"/>
    </source>
</evidence>